<dbReference type="InterPro" id="IPR036259">
    <property type="entry name" value="MFS_trans_sf"/>
</dbReference>
<feature type="transmembrane region" description="Helical" evidence="10">
    <location>
        <begin position="88"/>
        <end position="105"/>
    </location>
</feature>
<dbReference type="PANTHER" id="PTHR23501:SF55">
    <property type="entry name" value="SIDEROPHORE IRON TRANSPORTER, PUTATIVE (AFU_ORTHOLOGUE AFUA_3G03440)-RELATED"/>
    <property type="match status" value="1"/>
</dbReference>
<dbReference type="RefSeq" id="XP_018260638.1">
    <property type="nucleotide sequence ID" value="XM_018409635.1"/>
</dbReference>
<dbReference type="VEuPathDB" id="FungiDB:I303_06353"/>
<evidence type="ECO:0000256" key="4">
    <source>
        <dbReference type="ARBA" id="ARBA00022496"/>
    </source>
</evidence>
<dbReference type="EMBL" id="CP144538">
    <property type="protein sequence ID" value="WWC64342.1"/>
    <property type="molecule type" value="Genomic_DNA"/>
</dbReference>
<dbReference type="AlphaFoldDB" id="A0A1A5ZYA7"/>
<feature type="transmembrane region" description="Helical" evidence="10">
    <location>
        <begin position="213"/>
        <end position="230"/>
    </location>
</feature>
<feature type="transmembrane region" description="Helical" evidence="10">
    <location>
        <begin position="497"/>
        <end position="519"/>
    </location>
</feature>
<feature type="transmembrane region" description="Helical" evidence="10">
    <location>
        <begin position="463"/>
        <end position="485"/>
    </location>
</feature>
<feature type="region of interest" description="Disordered" evidence="9">
    <location>
        <begin position="1"/>
        <end position="41"/>
    </location>
</feature>
<evidence type="ECO:0000313" key="13">
    <source>
        <dbReference type="Proteomes" id="UP000078595"/>
    </source>
</evidence>
<feature type="transmembrane region" description="Helical" evidence="10">
    <location>
        <begin position="242"/>
        <end position="262"/>
    </location>
</feature>
<feature type="transmembrane region" description="Helical" evidence="10">
    <location>
        <begin position="367"/>
        <end position="388"/>
    </location>
</feature>
<keyword evidence="8 10" id="KW-0472">Membrane</keyword>
<keyword evidence="7" id="KW-0408">Iron</keyword>
<dbReference type="GO" id="GO:0005886">
    <property type="term" value="C:plasma membrane"/>
    <property type="evidence" value="ECO:0007669"/>
    <property type="project" value="TreeGrafter"/>
</dbReference>
<keyword evidence="6 10" id="KW-1133">Transmembrane helix</keyword>
<dbReference type="GO" id="GO:0006826">
    <property type="term" value="P:iron ion transport"/>
    <property type="evidence" value="ECO:0007669"/>
    <property type="project" value="UniProtKB-KW"/>
</dbReference>
<dbReference type="Proteomes" id="UP000078595">
    <property type="component" value="Chromosome 9"/>
</dbReference>
<feature type="transmembrane region" description="Helical" evidence="10">
    <location>
        <begin position="155"/>
        <end position="171"/>
    </location>
</feature>
<dbReference type="GO" id="GO:0010106">
    <property type="term" value="P:cellular response to iron ion starvation"/>
    <property type="evidence" value="ECO:0007669"/>
    <property type="project" value="UniProtKB-ARBA"/>
</dbReference>
<keyword evidence="3" id="KW-0813">Transport</keyword>
<feature type="transmembrane region" description="Helical" evidence="10">
    <location>
        <begin position="289"/>
        <end position="317"/>
    </location>
</feature>
<organism evidence="11">
    <name type="scientific">Kwoniella dejecticola CBS 10117</name>
    <dbReference type="NCBI Taxonomy" id="1296121"/>
    <lineage>
        <taxon>Eukaryota</taxon>
        <taxon>Fungi</taxon>
        <taxon>Dikarya</taxon>
        <taxon>Basidiomycota</taxon>
        <taxon>Agaricomycotina</taxon>
        <taxon>Tremellomycetes</taxon>
        <taxon>Tremellales</taxon>
        <taxon>Cryptococcaceae</taxon>
        <taxon>Kwoniella</taxon>
    </lineage>
</organism>
<keyword evidence="5 10" id="KW-0812">Transmembrane</keyword>
<evidence type="ECO:0000256" key="6">
    <source>
        <dbReference type="ARBA" id="ARBA00022989"/>
    </source>
</evidence>
<evidence type="ECO:0000256" key="7">
    <source>
        <dbReference type="ARBA" id="ARBA00023004"/>
    </source>
</evidence>
<dbReference type="FunFam" id="1.20.1250.20:FF:000284">
    <property type="entry name" value="Siderophore iron transporter mirB"/>
    <property type="match status" value="1"/>
</dbReference>
<sequence length="607" mass="66879">MKVDQQLNLTQTALSTGEGQDAVNEEKALPGPSSDAQYKVSPEVNANALPQLSSSGTQKEGSLADTEELQDGVRNAEALAKTWNKSSLLTVYAFFWLTYATNAFQSSITGNLSPYITSGFESHSLIPTIGIVSNIMSAAAYMILAKVLNLWDRSYGYLAMTVIATIGLILSAVCKNIYTYCAAQCFYSVGFIGMIFAVDVFTADTSTLKNRGVAYAFTASPWIIVAYAGPKISERFYEDNWRWAYGCFAIILPFVAFPFFIFMQIQKRKAVEAGEIVSSKSTRKWTESLWYYAVEFDILGVFLIVAGLSLFLLPFTIAQSAENSWKEGYIIAMLVIGFVLLMAFGFVERYVSPKPFIAFRLLANRTVLGACMLNVSWQIAYYCWYSYFTSFLQVVFDVSIAQAGYISSIYDVVAGVWLFPVGYLVRRTGYFKWLLYIGVPVYILGEGLMIYCRKPGQPLGLIVFTQILIAWAGSSFTLVEQIAVLAAGNHNDAAGMLALLGMFGYFAGAIGNSISGAIWTNTLPAALQKYLPAETVDQWEDILASLDVQLSYPMGDPTRTAINEAYSEAQRRMLIAGTSIMALALVCVIAIRNIKVSEIEQVKGVVF</sequence>
<comment type="similarity">
    <text evidence="2">Belongs to the major facilitator superfamily.</text>
</comment>
<dbReference type="Gene3D" id="1.20.1250.20">
    <property type="entry name" value="MFS general substrate transporter like domains"/>
    <property type="match status" value="2"/>
</dbReference>
<evidence type="ECO:0000313" key="12">
    <source>
        <dbReference type="EMBL" id="WWC64342.1"/>
    </source>
</evidence>
<dbReference type="FunFam" id="1.20.1250.20:FF:000302">
    <property type="entry name" value="MFS siderochrome iron transporter MirB"/>
    <property type="match status" value="1"/>
</dbReference>
<dbReference type="EMBL" id="KI894034">
    <property type="protein sequence ID" value="OBR82796.1"/>
    <property type="molecule type" value="Genomic_DNA"/>
</dbReference>
<feature type="transmembrane region" description="Helical" evidence="10">
    <location>
        <begin position="329"/>
        <end position="347"/>
    </location>
</feature>
<protein>
    <submittedName>
        <fullName evidence="11">Siderophore iron transporter MirB</fullName>
    </submittedName>
</protein>
<feature type="transmembrane region" description="Helical" evidence="10">
    <location>
        <begin position="433"/>
        <end position="451"/>
    </location>
</feature>
<dbReference type="InterPro" id="IPR011701">
    <property type="entry name" value="MFS"/>
</dbReference>
<dbReference type="PANTHER" id="PTHR23501">
    <property type="entry name" value="MAJOR FACILITATOR SUPERFAMILY"/>
    <property type="match status" value="1"/>
</dbReference>
<feature type="transmembrane region" description="Helical" evidence="10">
    <location>
        <begin position="125"/>
        <end position="143"/>
    </location>
</feature>
<evidence type="ECO:0000256" key="3">
    <source>
        <dbReference type="ARBA" id="ARBA00022448"/>
    </source>
</evidence>
<keyword evidence="4" id="KW-0406">Ion transport</keyword>
<evidence type="ECO:0000256" key="2">
    <source>
        <dbReference type="ARBA" id="ARBA00008335"/>
    </source>
</evidence>
<gene>
    <name evidence="11" type="ORF">I303_06353</name>
    <name evidence="12" type="ORF">I303_106952</name>
</gene>
<evidence type="ECO:0000256" key="9">
    <source>
        <dbReference type="SAM" id="MobiDB-lite"/>
    </source>
</evidence>
<feature type="compositionally biased region" description="Polar residues" evidence="9">
    <location>
        <begin position="1"/>
        <end position="18"/>
    </location>
</feature>
<feature type="transmembrane region" description="Helical" evidence="10">
    <location>
        <begin position="177"/>
        <end position="201"/>
    </location>
</feature>
<dbReference type="GO" id="GO:0022857">
    <property type="term" value="F:transmembrane transporter activity"/>
    <property type="evidence" value="ECO:0007669"/>
    <property type="project" value="InterPro"/>
</dbReference>
<dbReference type="Pfam" id="PF07690">
    <property type="entry name" value="MFS_1"/>
    <property type="match status" value="1"/>
</dbReference>
<reference evidence="12" key="3">
    <citation type="submission" date="2024-02" db="EMBL/GenBank/DDBJ databases">
        <title>Comparative genomics of Cryptococcus and Kwoniella reveals pathogenesis evolution and contrasting modes of karyotype evolution via chromosome fusion or intercentromeric recombination.</title>
        <authorList>
            <person name="Coelho M.A."/>
            <person name="David-Palma M."/>
            <person name="Shea T."/>
            <person name="Bowers K."/>
            <person name="McGinley-Smith S."/>
            <person name="Mohammad A.W."/>
            <person name="Gnirke A."/>
            <person name="Yurkov A.M."/>
            <person name="Nowrousian M."/>
            <person name="Sun S."/>
            <person name="Cuomo C.A."/>
            <person name="Heitman J."/>
        </authorList>
    </citation>
    <scope>NUCLEOTIDE SEQUENCE</scope>
    <source>
        <strain evidence="12">CBS 10117</strain>
    </source>
</reference>
<dbReference type="KEGG" id="kdj:28970052"/>
<name>A0A1A5ZYA7_9TREE</name>
<feature type="transmembrane region" description="Helical" evidence="10">
    <location>
        <begin position="573"/>
        <end position="591"/>
    </location>
</feature>
<dbReference type="GeneID" id="28970052"/>
<keyword evidence="13" id="KW-1185">Reference proteome</keyword>
<evidence type="ECO:0000256" key="1">
    <source>
        <dbReference type="ARBA" id="ARBA00004141"/>
    </source>
</evidence>
<dbReference type="OrthoDB" id="2241241at2759"/>
<reference evidence="12" key="2">
    <citation type="submission" date="2013-07" db="EMBL/GenBank/DDBJ databases">
        <authorList>
            <consortium name="The Broad Institute Genome Sequencing Platform"/>
            <person name="Cuomo C."/>
            <person name="Litvintseva A."/>
            <person name="Chen Y."/>
            <person name="Heitman J."/>
            <person name="Sun S."/>
            <person name="Springer D."/>
            <person name="Dromer F."/>
            <person name="Young S.K."/>
            <person name="Zeng Q."/>
            <person name="Gargeya S."/>
            <person name="Fitzgerald M."/>
            <person name="Abouelleil A."/>
            <person name="Alvarado L."/>
            <person name="Berlin A.M."/>
            <person name="Chapman S.B."/>
            <person name="Dewar J."/>
            <person name="Goldberg J."/>
            <person name="Griggs A."/>
            <person name="Gujja S."/>
            <person name="Hansen M."/>
            <person name="Howarth C."/>
            <person name="Imamovic A."/>
            <person name="Larimer J."/>
            <person name="McCowan C."/>
            <person name="Murphy C."/>
            <person name="Pearson M."/>
            <person name="Priest M."/>
            <person name="Roberts A."/>
            <person name="Saif S."/>
            <person name="Shea T."/>
            <person name="Sykes S."/>
            <person name="Wortman J."/>
            <person name="Nusbaum C."/>
            <person name="Birren B."/>
        </authorList>
    </citation>
    <scope>NUCLEOTIDE SEQUENCE</scope>
    <source>
        <strain evidence="12">CBS 10117</strain>
    </source>
</reference>
<evidence type="ECO:0000256" key="5">
    <source>
        <dbReference type="ARBA" id="ARBA00022692"/>
    </source>
</evidence>
<reference evidence="11" key="1">
    <citation type="submission" date="2013-07" db="EMBL/GenBank/DDBJ databases">
        <title>The Genome Sequence of Cryptococcus dejecticola CBS10117.</title>
        <authorList>
            <consortium name="The Broad Institute Genome Sequencing Platform"/>
            <person name="Cuomo C."/>
            <person name="Litvintseva A."/>
            <person name="Chen Y."/>
            <person name="Heitman J."/>
            <person name="Sun S."/>
            <person name="Springer D."/>
            <person name="Dromer F."/>
            <person name="Young S.K."/>
            <person name="Zeng Q."/>
            <person name="Gargeya S."/>
            <person name="Fitzgerald M."/>
            <person name="Abouelleil A."/>
            <person name="Alvarado L."/>
            <person name="Berlin A.M."/>
            <person name="Chapman S.B."/>
            <person name="Dewar J."/>
            <person name="Goldberg J."/>
            <person name="Griggs A."/>
            <person name="Gujja S."/>
            <person name="Hansen M."/>
            <person name="Howarth C."/>
            <person name="Imamovic A."/>
            <person name="Larimer J."/>
            <person name="McCowan C."/>
            <person name="Murphy C."/>
            <person name="Pearson M."/>
            <person name="Priest M."/>
            <person name="Roberts A."/>
            <person name="Saif S."/>
            <person name="Shea T."/>
            <person name="Sykes S."/>
            <person name="Wortman J."/>
            <person name="Nusbaum C."/>
            <person name="Birren B."/>
        </authorList>
    </citation>
    <scope>NUCLEOTIDE SEQUENCE [LARGE SCALE GENOMIC DNA]</scope>
    <source>
        <strain evidence="11">CBS 10117</strain>
    </source>
</reference>
<dbReference type="SUPFAM" id="SSF103473">
    <property type="entry name" value="MFS general substrate transporter"/>
    <property type="match status" value="1"/>
</dbReference>
<evidence type="ECO:0000256" key="8">
    <source>
        <dbReference type="ARBA" id="ARBA00023136"/>
    </source>
</evidence>
<comment type="subcellular location">
    <subcellularLocation>
        <location evidence="1">Membrane</location>
        <topology evidence="1">Multi-pass membrane protein</topology>
    </subcellularLocation>
</comment>
<accession>A0A1A5ZYA7</accession>
<feature type="transmembrane region" description="Helical" evidence="10">
    <location>
        <begin position="400"/>
        <end position="421"/>
    </location>
</feature>
<keyword evidence="4" id="KW-0410">Iron transport</keyword>
<proteinExistence type="inferred from homology"/>
<evidence type="ECO:0000256" key="10">
    <source>
        <dbReference type="SAM" id="Phobius"/>
    </source>
</evidence>
<evidence type="ECO:0000313" key="11">
    <source>
        <dbReference type="EMBL" id="OBR82796.1"/>
    </source>
</evidence>